<dbReference type="Gene3D" id="3.40.50.2300">
    <property type="match status" value="1"/>
</dbReference>
<dbReference type="GO" id="GO:0032993">
    <property type="term" value="C:protein-DNA complex"/>
    <property type="evidence" value="ECO:0007669"/>
    <property type="project" value="TreeGrafter"/>
</dbReference>
<dbReference type="RefSeq" id="WP_006522163.1">
    <property type="nucleotide sequence ID" value="NC_021184.1"/>
</dbReference>
<keyword evidence="6" id="KW-0597">Phosphoprotein</keyword>
<dbReference type="Gene3D" id="6.10.250.690">
    <property type="match status" value="1"/>
</dbReference>
<dbReference type="Gene3D" id="1.10.10.10">
    <property type="entry name" value="Winged helix-like DNA-binding domain superfamily/Winged helix DNA-binding domain"/>
    <property type="match status" value="1"/>
</dbReference>
<keyword evidence="4" id="KW-0804">Transcription</keyword>
<dbReference type="InterPro" id="IPR036388">
    <property type="entry name" value="WH-like_DNA-bd_sf"/>
</dbReference>
<feature type="DNA-binding region" description="OmpR/PhoB-type" evidence="7">
    <location>
        <begin position="136"/>
        <end position="235"/>
    </location>
</feature>
<dbReference type="InterPro" id="IPR001789">
    <property type="entry name" value="Sig_transdc_resp-reg_receiver"/>
</dbReference>
<dbReference type="GO" id="GO:0005829">
    <property type="term" value="C:cytosol"/>
    <property type="evidence" value="ECO:0007669"/>
    <property type="project" value="TreeGrafter"/>
</dbReference>
<dbReference type="SMART" id="SM00862">
    <property type="entry name" value="Trans_reg_C"/>
    <property type="match status" value="1"/>
</dbReference>
<dbReference type="PROSITE" id="PS50110">
    <property type="entry name" value="RESPONSE_REGULATORY"/>
    <property type="match status" value="1"/>
</dbReference>
<sequence>MNDIFDCKLLIVDDEPELRKMVSEILRREGFMKVISAADCKEARQLFASEKPDGVILDVSLPDGDGFSLMREFRAMSDAPVLFLSARDEDENRLLGLGLGADDYITKPFLPRELTLRLRAVLSRAYFPVILRRTEKPVFRLGETEIDLNSGTVSAKAGLFTFTAKEFTLLEKLYENRGKIVTGDSLCRAAWGNNLYGYENTLMVHIRRLREKIEPEPSAPRYLVTVRGLGYKLTGVEDK</sequence>
<dbReference type="eggNOG" id="COG0745">
    <property type="taxonomic scope" value="Bacteria"/>
</dbReference>
<feature type="domain" description="OmpR/PhoB-type" evidence="9">
    <location>
        <begin position="136"/>
        <end position="235"/>
    </location>
</feature>
<dbReference type="Pfam" id="PF00486">
    <property type="entry name" value="Trans_reg_C"/>
    <property type="match status" value="1"/>
</dbReference>
<dbReference type="GO" id="GO:0006355">
    <property type="term" value="P:regulation of DNA-templated transcription"/>
    <property type="evidence" value="ECO:0007669"/>
    <property type="project" value="InterPro"/>
</dbReference>
<organism evidence="10 11">
    <name type="scientific">Desulfoscipio gibsoniae DSM 7213</name>
    <dbReference type="NCBI Taxonomy" id="767817"/>
    <lineage>
        <taxon>Bacteria</taxon>
        <taxon>Bacillati</taxon>
        <taxon>Bacillota</taxon>
        <taxon>Clostridia</taxon>
        <taxon>Eubacteriales</taxon>
        <taxon>Desulfallaceae</taxon>
        <taxon>Desulfoscipio</taxon>
    </lineage>
</organism>
<keyword evidence="3 7" id="KW-0238">DNA-binding</keyword>
<dbReference type="STRING" id="767817.Desgi_2302"/>
<evidence type="ECO:0000259" key="8">
    <source>
        <dbReference type="PROSITE" id="PS50110"/>
    </source>
</evidence>
<evidence type="ECO:0000256" key="3">
    <source>
        <dbReference type="ARBA" id="ARBA00023125"/>
    </source>
</evidence>
<proteinExistence type="predicted"/>
<evidence type="ECO:0000256" key="1">
    <source>
        <dbReference type="ARBA" id="ARBA00018672"/>
    </source>
</evidence>
<dbReference type="SMART" id="SM00448">
    <property type="entry name" value="REC"/>
    <property type="match status" value="1"/>
</dbReference>
<dbReference type="KEGG" id="dgi:Desgi_2302"/>
<dbReference type="GO" id="GO:0000156">
    <property type="term" value="F:phosphorelay response regulator activity"/>
    <property type="evidence" value="ECO:0007669"/>
    <property type="project" value="TreeGrafter"/>
</dbReference>
<dbReference type="InterPro" id="IPR001867">
    <property type="entry name" value="OmpR/PhoB-type_DNA-bd"/>
</dbReference>
<dbReference type="HOGENOM" id="CLU_000445_30_4_9"/>
<evidence type="ECO:0000256" key="5">
    <source>
        <dbReference type="ARBA" id="ARBA00024867"/>
    </source>
</evidence>
<evidence type="ECO:0000259" key="9">
    <source>
        <dbReference type="PROSITE" id="PS51755"/>
    </source>
</evidence>
<dbReference type="CDD" id="cd17574">
    <property type="entry name" value="REC_OmpR"/>
    <property type="match status" value="1"/>
</dbReference>
<protein>
    <recommendedName>
        <fullName evidence="1">Stage 0 sporulation protein A homolog</fullName>
    </recommendedName>
</protein>
<dbReference type="AlphaFoldDB" id="R4KGJ6"/>
<dbReference type="PANTHER" id="PTHR48111:SF52">
    <property type="entry name" value="TRANSCRIPTIONAL REGULATORY PROTEIN YVRH"/>
    <property type="match status" value="1"/>
</dbReference>
<accession>R4KGJ6</accession>
<evidence type="ECO:0000256" key="2">
    <source>
        <dbReference type="ARBA" id="ARBA00023015"/>
    </source>
</evidence>
<gene>
    <name evidence="10" type="ORF">Desgi_2302</name>
</gene>
<name>R4KGJ6_9FIRM</name>
<dbReference type="GO" id="GO:0000976">
    <property type="term" value="F:transcription cis-regulatory region binding"/>
    <property type="evidence" value="ECO:0007669"/>
    <property type="project" value="TreeGrafter"/>
</dbReference>
<dbReference type="SUPFAM" id="SSF52172">
    <property type="entry name" value="CheY-like"/>
    <property type="match status" value="1"/>
</dbReference>
<keyword evidence="11" id="KW-1185">Reference proteome</keyword>
<dbReference type="Pfam" id="PF00072">
    <property type="entry name" value="Response_reg"/>
    <property type="match status" value="1"/>
</dbReference>
<feature type="domain" description="Response regulatory" evidence="8">
    <location>
        <begin position="8"/>
        <end position="122"/>
    </location>
</feature>
<evidence type="ECO:0000256" key="7">
    <source>
        <dbReference type="PROSITE-ProRule" id="PRU01091"/>
    </source>
</evidence>
<comment type="function">
    <text evidence="5">May play the central regulatory role in sporulation. It may be an element of the effector pathway responsible for the activation of sporulation genes in response to nutritional stress. Spo0A may act in concert with spo0H (a sigma factor) to control the expression of some genes that are critical to the sporulation process.</text>
</comment>
<dbReference type="SUPFAM" id="SSF46894">
    <property type="entry name" value="C-terminal effector domain of the bipartite response regulators"/>
    <property type="match status" value="1"/>
</dbReference>
<dbReference type="InterPro" id="IPR039420">
    <property type="entry name" value="WalR-like"/>
</dbReference>
<dbReference type="PANTHER" id="PTHR48111">
    <property type="entry name" value="REGULATOR OF RPOS"/>
    <property type="match status" value="1"/>
</dbReference>
<dbReference type="Proteomes" id="UP000013520">
    <property type="component" value="Chromosome"/>
</dbReference>
<evidence type="ECO:0000256" key="6">
    <source>
        <dbReference type="PROSITE-ProRule" id="PRU00169"/>
    </source>
</evidence>
<dbReference type="InterPro" id="IPR016032">
    <property type="entry name" value="Sig_transdc_resp-reg_C-effctor"/>
</dbReference>
<dbReference type="PROSITE" id="PS51755">
    <property type="entry name" value="OMPR_PHOB"/>
    <property type="match status" value="1"/>
</dbReference>
<dbReference type="InterPro" id="IPR011006">
    <property type="entry name" value="CheY-like_superfamily"/>
</dbReference>
<evidence type="ECO:0000313" key="11">
    <source>
        <dbReference type="Proteomes" id="UP000013520"/>
    </source>
</evidence>
<reference evidence="10 11" key="1">
    <citation type="submission" date="2012-01" db="EMBL/GenBank/DDBJ databases">
        <title>Complete sequence of Desulfotomaculum gibsoniae DSM 7213.</title>
        <authorList>
            <consortium name="US DOE Joint Genome Institute"/>
            <person name="Lucas S."/>
            <person name="Han J."/>
            <person name="Lapidus A."/>
            <person name="Cheng J.-F."/>
            <person name="Goodwin L."/>
            <person name="Pitluck S."/>
            <person name="Peters L."/>
            <person name="Ovchinnikova G."/>
            <person name="Teshima H."/>
            <person name="Detter J.C."/>
            <person name="Han C."/>
            <person name="Tapia R."/>
            <person name="Land M."/>
            <person name="Hauser L."/>
            <person name="Kyrpides N."/>
            <person name="Ivanova N."/>
            <person name="Pagani I."/>
            <person name="Parshina S."/>
            <person name="Plugge C."/>
            <person name="Muyzer G."/>
            <person name="Kuever J."/>
            <person name="Ivanova A."/>
            <person name="Nazina T."/>
            <person name="Klenk H.-P."/>
            <person name="Brambilla E."/>
            <person name="Spring S."/>
            <person name="Stams A.F."/>
            <person name="Woyke T."/>
        </authorList>
    </citation>
    <scope>NUCLEOTIDE SEQUENCE [LARGE SCALE GENOMIC DNA]</scope>
    <source>
        <strain evidence="10 11">DSM 7213</strain>
    </source>
</reference>
<evidence type="ECO:0000256" key="4">
    <source>
        <dbReference type="ARBA" id="ARBA00023163"/>
    </source>
</evidence>
<keyword evidence="2" id="KW-0805">Transcription regulation</keyword>
<dbReference type="OrthoDB" id="9790442at2"/>
<evidence type="ECO:0000313" key="10">
    <source>
        <dbReference type="EMBL" id="AGL01724.1"/>
    </source>
</evidence>
<dbReference type="CDD" id="cd00383">
    <property type="entry name" value="trans_reg_C"/>
    <property type="match status" value="1"/>
</dbReference>
<feature type="modified residue" description="4-aspartylphosphate" evidence="6">
    <location>
        <position position="58"/>
    </location>
</feature>
<dbReference type="EMBL" id="CP003273">
    <property type="protein sequence ID" value="AGL01724.1"/>
    <property type="molecule type" value="Genomic_DNA"/>
</dbReference>